<evidence type="ECO:0000313" key="1">
    <source>
        <dbReference type="EMBL" id="PNP41818.1"/>
    </source>
</evidence>
<name>A0A2K0T8F8_9HYPO</name>
<dbReference type="EMBL" id="MTYH01000054">
    <property type="protein sequence ID" value="PNP41818.1"/>
    <property type="molecule type" value="Genomic_DNA"/>
</dbReference>
<organism evidence="1 2">
    <name type="scientific">Trichoderma gamsii</name>
    <dbReference type="NCBI Taxonomy" id="398673"/>
    <lineage>
        <taxon>Eukaryota</taxon>
        <taxon>Fungi</taxon>
        <taxon>Dikarya</taxon>
        <taxon>Ascomycota</taxon>
        <taxon>Pezizomycotina</taxon>
        <taxon>Sordariomycetes</taxon>
        <taxon>Hypocreomycetidae</taxon>
        <taxon>Hypocreales</taxon>
        <taxon>Hypocreaceae</taxon>
        <taxon>Trichoderma</taxon>
    </lineage>
</organism>
<accession>A0A2K0T8F8</accession>
<evidence type="ECO:0000313" key="2">
    <source>
        <dbReference type="Proteomes" id="UP000236546"/>
    </source>
</evidence>
<comment type="caution">
    <text evidence="1">The sequence shown here is derived from an EMBL/GenBank/DDBJ whole genome shotgun (WGS) entry which is preliminary data.</text>
</comment>
<dbReference type="OrthoDB" id="10444546at2759"/>
<gene>
    <name evidence="1" type="ORF">TGAMA5MH_06411</name>
</gene>
<sequence length="62" mass="7152">MANRNHGTHIRIRLALALDPRHRRSAPETLLLSAAAFNHHVMEREPTMRMGLDGRFFCSKSR</sequence>
<dbReference type="AlphaFoldDB" id="A0A2K0T8F8"/>
<dbReference type="Proteomes" id="UP000236546">
    <property type="component" value="Unassembled WGS sequence"/>
</dbReference>
<reference evidence="1 2" key="1">
    <citation type="submission" date="2017-02" db="EMBL/GenBank/DDBJ databases">
        <title>Genomes of Trichoderma spp. with biocontrol activity.</title>
        <authorList>
            <person name="Gardiner D."/>
            <person name="Kazan K."/>
            <person name="Vos C."/>
            <person name="Harvey P."/>
        </authorList>
    </citation>
    <scope>NUCLEOTIDE SEQUENCE [LARGE SCALE GENOMIC DNA]</scope>
    <source>
        <strain evidence="1 2">A5MH</strain>
    </source>
</reference>
<proteinExistence type="predicted"/>
<protein>
    <submittedName>
        <fullName evidence="1">Uncharacterized protein</fullName>
    </submittedName>
</protein>